<dbReference type="EMBL" id="CP043959">
    <property type="protein sequence ID" value="QER88293.1"/>
    <property type="molecule type" value="Genomic_DNA"/>
</dbReference>
<sequence length="356" mass="39325">MSRQQTTATPRQVTALDAVRGTAAEPVPAEGTWVPTSRAARELGLRRTEFDLAVRLGRIRTAPGRDAGERRVADAEIERLRAGPGFPETLRRSVHAVGTAEGADLLDVPKSRFTRLARLGLLVPVTFYLNRYRAVAWLYLADELRLFGDDEKNTPLRTGRTPEGLRGLLDSGIDLRPRNWRSRHLGFLLRESDDPWARAGAVASFLDPLRVTEVVQDPYDRSYLNGFRRRPPGGGSPDSPAALLRADLMTAQDADEIDWLRADLARLTDEARAHRPAPRPAPHRPAARRPAAAHRPVRAHRTARVTVPATAPVRRGTAAVQEAPARLEAPTGAGWGRCRGLLGRWRRRTGVTRGAR</sequence>
<reference evidence="2 3" key="1">
    <citation type="submission" date="2019-09" db="EMBL/GenBank/DDBJ databases">
        <title>Draft genome sequence of the Ebosin-producing strain Streptomyces sp. 139.</title>
        <authorList>
            <person name="Ai L."/>
            <person name="Geng M."/>
            <person name="Ma M."/>
            <person name="Bai L."/>
        </authorList>
    </citation>
    <scope>NUCLEOTIDE SEQUENCE [LARGE SCALE GENOMIC DNA]</scope>
    <source>
        <strain evidence="2 3">139</strain>
    </source>
</reference>
<dbReference type="Proteomes" id="UP000324308">
    <property type="component" value="Chromosome"/>
</dbReference>
<feature type="region of interest" description="Disordered" evidence="1">
    <location>
        <begin position="271"/>
        <end position="303"/>
    </location>
</feature>
<evidence type="ECO:0000256" key="1">
    <source>
        <dbReference type="SAM" id="MobiDB-lite"/>
    </source>
</evidence>
<protein>
    <submittedName>
        <fullName evidence="2">Uncharacterized protein</fullName>
    </submittedName>
</protein>
<keyword evidence="3" id="KW-1185">Reference proteome</keyword>
<feature type="compositionally biased region" description="Basic residues" evidence="1">
    <location>
        <begin position="274"/>
        <end position="303"/>
    </location>
</feature>
<proteinExistence type="predicted"/>
<dbReference type="RefSeq" id="WP_150155959.1">
    <property type="nucleotide sequence ID" value="NZ_CP043959.1"/>
</dbReference>
<evidence type="ECO:0000313" key="3">
    <source>
        <dbReference type="Proteomes" id="UP000324308"/>
    </source>
</evidence>
<dbReference type="Pfam" id="PF19934">
    <property type="entry name" value="DUF6397"/>
    <property type="match status" value="1"/>
</dbReference>
<evidence type="ECO:0000313" key="2">
    <source>
        <dbReference type="EMBL" id="QER88293.1"/>
    </source>
</evidence>
<gene>
    <name evidence="2" type="ORF">F3L20_22845</name>
</gene>
<accession>A0ABX5ZUG0</accession>
<organism evidence="2 3">
    <name type="scientific">Streptomyces tendae</name>
    <dbReference type="NCBI Taxonomy" id="1932"/>
    <lineage>
        <taxon>Bacteria</taxon>
        <taxon>Bacillati</taxon>
        <taxon>Actinomycetota</taxon>
        <taxon>Actinomycetes</taxon>
        <taxon>Kitasatosporales</taxon>
        <taxon>Streptomycetaceae</taxon>
        <taxon>Streptomyces</taxon>
    </lineage>
</organism>
<name>A0ABX5ZUG0_STRTE</name>
<dbReference type="InterPro" id="IPR045652">
    <property type="entry name" value="DUF6397"/>
</dbReference>